<dbReference type="RefSeq" id="WP_377613547.1">
    <property type="nucleotide sequence ID" value="NZ_JBHUPA010000039.1"/>
</dbReference>
<gene>
    <name evidence="1" type="ORF">ACFS6J_27770</name>
</gene>
<accession>A0ABW6BAI5</accession>
<proteinExistence type="predicted"/>
<keyword evidence="2" id="KW-1185">Reference proteome</keyword>
<name>A0ABW6BAI5_9SPHI</name>
<evidence type="ECO:0000313" key="1">
    <source>
        <dbReference type="EMBL" id="MFD2965630.1"/>
    </source>
</evidence>
<comment type="caution">
    <text evidence="1">The sequence shown here is derived from an EMBL/GenBank/DDBJ whole genome shotgun (WGS) entry which is preliminary data.</text>
</comment>
<dbReference type="EMBL" id="JBHUPA010000039">
    <property type="protein sequence ID" value="MFD2965630.1"/>
    <property type="molecule type" value="Genomic_DNA"/>
</dbReference>
<organism evidence="1 2">
    <name type="scientific">Olivibacter jilunii</name>
    <dbReference type="NCBI Taxonomy" id="985016"/>
    <lineage>
        <taxon>Bacteria</taxon>
        <taxon>Pseudomonadati</taxon>
        <taxon>Bacteroidota</taxon>
        <taxon>Sphingobacteriia</taxon>
        <taxon>Sphingobacteriales</taxon>
        <taxon>Sphingobacteriaceae</taxon>
        <taxon>Olivibacter</taxon>
    </lineage>
</organism>
<protein>
    <submittedName>
        <fullName evidence="1">Uncharacterized protein</fullName>
    </submittedName>
</protein>
<evidence type="ECO:0000313" key="2">
    <source>
        <dbReference type="Proteomes" id="UP001597560"/>
    </source>
</evidence>
<sequence>MSSNLENLSKSLRKKIEYSNLFRIPYVRINARWVLTASLESEEDIELNDLSNYTWLKVDGDDLKMLVKKDVDCI</sequence>
<reference evidence="2" key="1">
    <citation type="journal article" date="2019" name="Int. J. Syst. Evol. Microbiol.">
        <title>The Global Catalogue of Microorganisms (GCM) 10K type strain sequencing project: providing services to taxonomists for standard genome sequencing and annotation.</title>
        <authorList>
            <consortium name="The Broad Institute Genomics Platform"/>
            <consortium name="The Broad Institute Genome Sequencing Center for Infectious Disease"/>
            <person name="Wu L."/>
            <person name="Ma J."/>
        </authorList>
    </citation>
    <scope>NUCLEOTIDE SEQUENCE [LARGE SCALE GENOMIC DNA]</scope>
    <source>
        <strain evidence="2">KCTC 23098</strain>
    </source>
</reference>
<dbReference type="Proteomes" id="UP001597560">
    <property type="component" value="Unassembled WGS sequence"/>
</dbReference>